<dbReference type="InterPro" id="IPR040256">
    <property type="entry name" value="At4g02000-like"/>
</dbReference>
<name>A0A0D2Q1G7_GOSRA</name>
<evidence type="ECO:0000313" key="2">
    <source>
        <dbReference type="EMBL" id="KJB13194.1"/>
    </source>
</evidence>
<organism evidence="2 3">
    <name type="scientific">Gossypium raimondii</name>
    <name type="common">Peruvian cotton</name>
    <name type="synonym">Gossypium klotzschianum subsp. raimondii</name>
    <dbReference type="NCBI Taxonomy" id="29730"/>
    <lineage>
        <taxon>Eukaryota</taxon>
        <taxon>Viridiplantae</taxon>
        <taxon>Streptophyta</taxon>
        <taxon>Embryophyta</taxon>
        <taxon>Tracheophyta</taxon>
        <taxon>Spermatophyta</taxon>
        <taxon>Magnoliopsida</taxon>
        <taxon>eudicotyledons</taxon>
        <taxon>Gunneridae</taxon>
        <taxon>Pentapetalae</taxon>
        <taxon>rosids</taxon>
        <taxon>malvids</taxon>
        <taxon>Malvales</taxon>
        <taxon>Malvaceae</taxon>
        <taxon>Malvoideae</taxon>
        <taxon>Gossypium</taxon>
    </lineage>
</organism>
<gene>
    <name evidence="2" type="ORF">B456_002G061200</name>
</gene>
<dbReference type="Pfam" id="PF14111">
    <property type="entry name" value="DUF4283"/>
    <property type="match status" value="1"/>
</dbReference>
<protein>
    <recommendedName>
        <fullName evidence="1">DUF4283 domain-containing protein</fullName>
    </recommendedName>
</protein>
<dbReference type="EMBL" id="CM001741">
    <property type="protein sequence ID" value="KJB13194.1"/>
    <property type="molecule type" value="Genomic_DNA"/>
</dbReference>
<feature type="domain" description="DUF4283" evidence="1">
    <location>
        <begin position="6"/>
        <end position="49"/>
    </location>
</feature>
<dbReference type="PANTHER" id="PTHR31286">
    <property type="entry name" value="GLYCINE-RICH CELL WALL STRUCTURAL PROTEIN 1.8-LIKE"/>
    <property type="match status" value="1"/>
</dbReference>
<reference evidence="2 3" key="1">
    <citation type="journal article" date="2012" name="Nature">
        <title>Repeated polyploidization of Gossypium genomes and the evolution of spinnable cotton fibres.</title>
        <authorList>
            <person name="Paterson A.H."/>
            <person name="Wendel J.F."/>
            <person name="Gundlach H."/>
            <person name="Guo H."/>
            <person name="Jenkins J."/>
            <person name="Jin D."/>
            <person name="Llewellyn D."/>
            <person name="Showmaker K.C."/>
            <person name="Shu S."/>
            <person name="Udall J."/>
            <person name="Yoo M.J."/>
            <person name="Byers R."/>
            <person name="Chen W."/>
            <person name="Doron-Faigenboim A."/>
            <person name="Duke M.V."/>
            <person name="Gong L."/>
            <person name="Grimwood J."/>
            <person name="Grover C."/>
            <person name="Grupp K."/>
            <person name="Hu G."/>
            <person name="Lee T.H."/>
            <person name="Li J."/>
            <person name="Lin L."/>
            <person name="Liu T."/>
            <person name="Marler B.S."/>
            <person name="Page J.T."/>
            <person name="Roberts A.W."/>
            <person name="Romanel E."/>
            <person name="Sanders W.S."/>
            <person name="Szadkowski E."/>
            <person name="Tan X."/>
            <person name="Tang H."/>
            <person name="Xu C."/>
            <person name="Wang J."/>
            <person name="Wang Z."/>
            <person name="Zhang D."/>
            <person name="Zhang L."/>
            <person name="Ashrafi H."/>
            <person name="Bedon F."/>
            <person name="Bowers J.E."/>
            <person name="Brubaker C.L."/>
            <person name="Chee P.W."/>
            <person name="Das S."/>
            <person name="Gingle A.R."/>
            <person name="Haigler C.H."/>
            <person name="Harker D."/>
            <person name="Hoffmann L.V."/>
            <person name="Hovav R."/>
            <person name="Jones D.C."/>
            <person name="Lemke C."/>
            <person name="Mansoor S."/>
            <person name="ur Rahman M."/>
            <person name="Rainville L.N."/>
            <person name="Rambani A."/>
            <person name="Reddy U.K."/>
            <person name="Rong J.K."/>
            <person name="Saranga Y."/>
            <person name="Scheffler B.E."/>
            <person name="Scheffler J.A."/>
            <person name="Stelly D.M."/>
            <person name="Triplett B.A."/>
            <person name="Van Deynze A."/>
            <person name="Vaslin M.F."/>
            <person name="Waghmare V.N."/>
            <person name="Walford S.A."/>
            <person name="Wright R.J."/>
            <person name="Zaki E.A."/>
            <person name="Zhang T."/>
            <person name="Dennis E.S."/>
            <person name="Mayer K.F."/>
            <person name="Peterson D.G."/>
            <person name="Rokhsar D.S."/>
            <person name="Wang X."/>
            <person name="Schmutz J."/>
        </authorList>
    </citation>
    <scope>NUCLEOTIDE SEQUENCE [LARGE SCALE GENOMIC DNA]</scope>
</reference>
<dbReference type="OMA" id="FTHYIHT"/>
<dbReference type="AlphaFoldDB" id="A0A0D2Q1G7"/>
<dbReference type="Gramene" id="KJB13194">
    <property type="protein sequence ID" value="KJB13194"/>
    <property type="gene ID" value="B456_002G061200"/>
</dbReference>
<sequence length="100" mass="12185">MCFQLIDIETDYYLTKFESFEAYTNFLSRGPWVIFEHYLTVQPWMPQFTHYIHTPTKSIFKLIKIQWDNLLDFSKPLVSKIWIAKRIHKVKYESLPTICY</sequence>
<evidence type="ECO:0000313" key="3">
    <source>
        <dbReference type="Proteomes" id="UP000032304"/>
    </source>
</evidence>
<dbReference type="PANTHER" id="PTHR31286:SF173">
    <property type="entry name" value="DUF4283 DOMAIN-CONTAINING PROTEIN"/>
    <property type="match status" value="1"/>
</dbReference>
<dbReference type="InterPro" id="IPR025558">
    <property type="entry name" value="DUF4283"/>
</dbReference>
<evidence type="ECO:0000259" key="1">
    <source>
        <dbReference type="Pfam" id="PF14111"/>
    </source>
</evidence>
<accession>A0A0D2Q1G7</accession>
<dbReference type="eggNOG" id="ENOG502T0XM">
    <property type="taxonomic scope" value="Eukaryota"/>
</dbReference>
<keyword evidence="3" id="KW-1185">Reference proteome</keyword>
<dbReference type="Proteomes" id="UP000032304">
    <property type="component" value="Chromosome 2"/>
</dbReference>
<proteinExistence type="predicted"/>